<dbReference type="Proteomes" id="UP000315295">
    <property type="component" value="Unassembled WGS sequence"/>
</dbReference>
<dbReference type="GO" id="GO:0035673">
    <property type="term" value="F:oligopeptide transmembrane transporter activity"/>
    <property type="evidence" value="ECO:0007669"/>
    <property type="project" value="InterPro"/>
</dbReference>
<name>A0A540MCE4_MALBA</name>
<dbReference type="Pfam" id="PF03169">
    <property type="entry name" value="OPT"/>
    <property type="match status" value="1"/>
</dbReference>
<protein>
    <submittedName>
        <fullName evidence="10">Uncharacterized protein</fullName>
    </submittedName>
</protein>
<dbReference type="STRING" id="106549.A0A540MCE4"/>
<keyword evidence="4 9" id="KW-0812">Transmembrane</keyword>
<feature type="transmembrane region" description="Helical" evidence="9">
    <location>
        <begin position="94"/>
        <end position="117"/>
    </location>
</feature>
<evidence type="ECO:0000256" key="9">
    <source>
        <dbReference type="SAM" id="Phobius"/>
    </source>
</evidence>
<evidence type="ECO:0000256" key="8">
    <source>
        <dbReference type="ARBA" id="ARBA00023136"/>
    </source>
</evidence>
<evidence type="ECO:0000256" key="6">
    <source>
        <dbReference type="ARBA" id="ARBA00022927"/>
    </source>
</evidence>
<dbReference type="EMBL" id="VIEB01000292">
    <property type="protein sequence ID" value="TQD96401.1"/>
    <property type="molecule type" value="Genomic_DNA"/>
</dbReference>
<dbReference type="InterPro" id="IPR004813">
    <property type="entry name" value="OPT"/>
</dbReference>
<sequence>MFTSDGQEYNITAIIDSNFRLDYDAYNREGPLYINIIFTITYGVGFAVLTATIVHVTLFHGREIWEQSKASFKEKKMYTHTHTHKADAELQLPWWRVLLACGIAIFFTLSFGIITAITNQAWNLYTEGKSIEMLETSVGDSSNPHEVLRSIHVGLLCVCVQRNPADRPSMPAAVLMLSGESGLLEPEKPGFYSERDLDDNKVDRCVNKFTTFSANENTFTLLETR</sequence>
<keyword evidence="11" id="KW-1185">Reference proteome</keyword>
<keyword evidence="8 9" id="KW-0472">Membrane</keyword>
<keyword evidence="5" id="KW-0571">Peptide transport</keyword>
<evidence type="ECO:0000313" key="10">
    <source>
        <dbReference type="EMBL" id="TQD96401.1"/>
    </source>
</evidence>
<evidence type="ECO:0000256" key="3">
    <source>
        <dbReference type="ARBA" id="ARBA00022448"/>
    </source>
</evidence>
<accession>A0A540MCE4</accession>
<organism evidence="10 11">
    <name type="scientific">Malus baccata</name>
    <name type="common">Siberian crab apple</name>
    <name type="synonym">Pyrus baccata</name>
    <dbReference type="NCBI Taxonomy" id="106549"/>
    <lineage>
        <taxon>Eukaryota</taxon>
        <taxon>Viridiplantae</taxon>
        <taxon>Streptophyta</taxon>
        <taxon>Embryophyta</taxon>
        <taxon>Tracheophyta</taxon>
        <taxon>Spermatophyta</taxon>
        <taxon>Magnoliopsida</taxon>
        <taxon>eudicotyledons</taxon>
        <taxon>Gunneridae</taxon>
        <taxon>Pentapetalae</taxon>
        <taxon>rosids</taxon>
        <taxon>fabids</taxon>
        <taxon>Rosales</taxon>
        <taxon>Rosaceae</taxon>
        <taxon>Amygdaloideae</taxon>
        <taxon>Maleae</taxon>
        <taxon>Malus</taxon>
    </lineage>
</organism>
<feature type="transmembrane region" description="Helical" evidence="9">
    <location>
        <begin position="32"/>
        <end position="59"/>
    </location>
</feature>
<proteinExistence type="inferred from homology"/>
<comment type="caution">
    <text evidence="10">The sequence shown here is derived from an EMBL/GenBank/DDBJ whole genome shotgun (WGS) entry which is preliminary data.</text>
</comment>
<dbReference type="AlphaFoldDB" id="A0A540MCE4"/>
<comment type="subcellular location">
    <subcellularLocation>
        <location evidence="1">Membrane</location>
        <topology evidence="1">Multi-pass membrane protein</topology>
    </subcellularLocation>
</comment>
<evidence type="ECO:0000256" key="2">
    <source>
        <dbReference type="ARBA" id="ARBA00005484"/>
    </source>
</evidence>
<evidence type="ECO:0000256" key="5">
    <source>
        <dbReference type="ARBA" id="ARBA00022856"/>
    </source>
</evidence>
<comment type="similarity">
    <text evidence="2">Belongs to the oligopeptide OPT transporter (TC 2.A.67.1) family.</text>
</comment>
<dbReference type="GO" id="GO:0016020">
    <property type="term" value="C:membrane"/>
    <property type="evidence" value="ECO:0007669"/>
    <property type="project" value="UniProtKB-SubCell"/>
</dbReference>
<keyword evidence="3" id="KW-0813">Transport</keyword>
<evidence type="ECO:0000313" key="11">
    <source>
        <dbReference type="Proteomes" id="UP000315295"/>
    </source>
</evidence>
<keyword evidence="7 9" id="KW-1133">Transmembrane helix</keyword>
<evidence type="ECO:0000256" key="4">
    <source>
        <dbReference type="ARBA" id="ARBA00022692"/>
    </source>
</evidence>
<dbReference type="InterPro" id="IPR004648">
    <property type="entry name" value="Oligpept_transpt"/>
</dbReference>
<reference evidence="10 11" key="1">
    <citation type="journal article" date="2019" name="G3 (Bethesda)">
        <title>Sequencing of a Wild Apple (Malus baccata) Genome Unravels the Differences Between Cultivated and Wild Apple Species Regarding Disease Resistance and Cold Tolerance.</title>
        <authorList>
            <person name="Chen X."/>
        </authorList>
    </citation>
    <scope>NUCLEOTIDE SEQUENCE [LARGE SCALE GENOMIC DNA]</scope>
    <source>
        <strain evidence="11">cv. Shandingzi</strain>
        <tissue evidence="10">Leaves</tissue>
    </source>
</reference>
<evidence type="ECO:0000256" key="1">
    <source>
        <dbReference type="ARBA" id="ARBA00004141"/>
    </source>
</evidence>
<gene>
    <name evidence="10" type="ORF">C1H46_017896</name>
</gene>
<keyword evidence="6" id="KW-0653">Protein transport</keyword>
<dbReference type="PANTHER" id="PTHR22601">
    <property type="entry name" value="ISP4 LIKE PROTEIN"/>
    <property type="match status" value="1"/>
</dbReference>
<evidence type="ECO:0000256" key="7">
    <source>
        <dbReference type="ARBA" id="ARBA00022989"/>
    </source>
</evidence>
<dbReference type="GO" id="GO:0015031">
    <property type="term" value="P:protein transport"/>
    <property type="evidence" value="ECO:0007669"/>
    <property type="project" value="UniProtKB-KW"/>
</dbReference>